<protein>
    <submittedName>
        <fullName evidence="1">Uncharacterized protein</fullName>
    </submittedName>
</protein>
<accession>A0ABU0QF05</accession>
<proteinExistence type="predicted"/>
<evidence type="ECO:0000313" key="1">
    <source>
        <dbReference type="EMBL" id="MDQ0745954.1"/>
    </source>
</evidence>
<comment type="caution">
    <text evidence="1">The sequence shown here is derived from an EMBL/GenBank/DDBJ whole genome shotgun (WGS) entry which is preliminary data.</text>
</comment>
<organism evidence="1 2">
    <name type="scientific">Streptomyces africanus</name>
    <dbReference type="NCBI Taxonomy" id="231024"/>
    <lineage>
        <taxon>Bacteria</taxon>
        <taxon>Bacillati</taxon>
        <taxon>Actinomycetota</taxon>
        <taxon>Actinomycetes</taxon>
        <taxon>Kitasatosporales</taxon>
        <taxon>Streptomycetaceae</taxon>
        <taxon>Streptomyces</taxon>
    </lineage>
</organism>
<dbReference type="EMBL" id="JAUSYP010000001">
    <property type="protein sequence ID" value="MDQ0745954.1"/>
    <property type="molecule type" value="Genomic_DNA"/>
</dbReference>
<keyword evidence="2" id="KW-1185">Reference proteome</keyword>
<gene>
    <name evidence="1" type="ORF">QF034_000185</name>
</gene>
<name>A0ABU0QF05_9ACTN</name>
<reference evidence="1 2" key="1">
    <citation type="submission" date="2023-07" db="EMBL/GenBank/DDBJ databases">
        <title>Comparative genomics of wheat-associated soil bacteria to identify genetic determinants of phenazine resistance.</title>
        <authorList>
            <person name="Mouncey N."/>
        </authorList>
    </citation>
    <scope>NUCLEOTIDE SEQUENCE [LARGE SCALE GENOMIC DNA]</scope>
    <source>
        <strain evidence="1 2">B3I12</strain>
    </source>
</reference>
<evidence type="ECO:0000313" key="2">
    <source>
        <dbReference type="Proteomes" id="UP001232755"/>
    </source>
</evidence>
<dbReference type="RefSeq" id="WP_370880754.1">
    <property type="nucleotide sequence ID" value="NZ_JAUSYP010000001.1"/>
</dbReference>
<sequence length="95" mass="10586">MDDRLLRRFQVLGDDLVVVDAVDGTHVLRRAPPHPVLRGFPTAVQLVEGQYYEDALFGTGIPDWPLREVHLVRVDDDDEVTSVDVGRTSDTPGGY</sequence>
<dbReference type="Proteomes" id="UP001232755">
    <property type="component" value="Unassembled WGS sequence"/>
</dbReference>